<dbReference type="Proteomes" id="UP000436088">
    <property type="component" value="Unassembled WGS sequence"/>
</dbReference>
<dbReference type="PANTHER" id="PTHR10807:SF8">
    <property type="entry name" value="PHOSPHATIDYLINOSITOL-3-PHOSPHATE PHOSPHATASE"/>
    <property type="match status" value="1"/>
</dbReference>
<proteinExistence type="predicted"/>
<dbReference type="GO" id="GO:0005737">
    <property type="term" value="C:cytoplasm"/>
    <property type="evidence" value="ECO:0007669"/>
    <property type="project" value="TreeGrafter"/>
</dbReference>
<evidence type="ECO:0000313" key="5">
    <source>
        <dbReference type="EMBL" id="KAE8691588.1"/>
    </source>
</evidence>
<dbReference type="InterPro" id="IPR010569">
    <property type="entry name" value="Myotubularin-like_Pase_dom"/>
</dbReference>
<comment type="caution">
    <text evidence="5">The sequence shown here is derived from an EMBL/GenBank/DDBJ whole genome shotgun (WGS) entry which is preliminary data.</text>
</comment>
<dbReference type="GO" id="GO:0046856">
    <property type="term" value="P:phosphatidylinositol dephosphorylation"/>
    <property type="evidence" value="ECO:0007669"/>
    <property type="project" value="TreeGrafter"/>
</dbReference>
<feature type="compositionally biased region" description="Polar residues" evidence="3">
    <location>
        <begin position="251"/>
        <end position="266"/>
    </location>
</feature>
<name>A0A6A2ZI58_HIBSY</name>
<evidence type="ECO:0000313" key="6">
    <source>
        <dbReference type="Proteomes" id="UP000436088"/>
    </source>
</evidence>
<protein>
    <submittedName>
        <fullName evidence="5">Phosphatidylinositol-3-phosphatase myotubularin-1</fullName>
    </submittedName>
</protein>
<dbReference type="InterPro" id="IPR030564">
    <property type="entry name" value="Myotubularin"/>
</dbReference>
<dbReference type="PROSITE" id="PS00383">
    <property type="entry name" value="TYR_PHOSPHATASE_1"/>
    <property type="match status" value="1"/>
</dbReference>
<evidence type="ECO:0000256" key="1">
    <source>
        <dbReference type="PIRSR" id="PIRSR630564-1"/>
    </source>
</evidence>
<feature type="active site" description="Phosphocysteine intermediate" evidence="1">
    <location>
        <position position="179"/>
    </location>
</feature>
<feature type="binding site" evidence="2">
    <location>
        <begin position="93"/>
        <end position="94"/>
    </location>
    <ligand>
        <name>substrate</name>
    </ligand>
</feature>
<dbReference type="SUPFAM" id="SSF52799">
    <property type="entry name" value="(Phosphotyrosine protein) phosphatases II"/>
    <property type="match status" value="1"/>
</dbReference>
<evidence type="ECO:0000259" key="4">
    <source>
        <dbReference type="PROSITE" id="PS51339"/>
    </source>
</evidence>
<reference evidence="5" key="1">
    <citation type="submission" date="2019-09" db="EMBL/GenBank/DDBJ databases">
        <title>Draft genome information of white flower Hibiscus syriacus.</title>
        <authorList>
            <person name="Kim Y.-M."/>
        </authorList>
    </citation>
    <scope>NUCLEOTIDE SEQUENCE [LARGE SCALE GENOMIC DNA]</scope>
    <source>
        <strain evidence="5">YM2019G1</strain>
    </source>
</reference>
<dbReference type="EMBL" id="VEPZ02001148">
    <property type="protein sequence ID" value="KAE8691588.1"/>
    <property type="molecule type" value="Genomic_DNA"/>
</dbReference>
<dbReference type="GO" id="GO:0004438">
    <property type="term" value="F:phosphatidylinositol-3-phosphate phosphatase activity"/>
    <property type="evidence" value="ECO:0007669"/>
    <property type="project" value="TreeGrafter"/>
</dbReference>
<dbReference type="AlphaFoldDB" id="A0A6A2ZI58"/>
<evidence type="ECO:0000256" key="3">
    <source>
        <dbReference type="SAM" id="MobiDB-lite"/>
    </source>
</evidence>
<dbReference type="CDD" id="cd14507">
    <property type="entry name" value="PTP-MTM-like"/>
    <property type="match status" value="1"/>
</dbReference>
<gene>
    <name evidence="5" type="ORF">F3Y22_tig00110889pilonHSYRG00157</name>
</gene>
<dbReference type="GO" id="GO:0106018">
    <property type="term" value="F:phosphatidylinositol-3,5-bisphosphate phosphatase activity"/>
    <property type="evidence" value="ECO:0007669"/>
    <property type="project" value="TreeGrafter"/>
</dbReference>
<dbReference type="PROSITE" id="PS51339">
    <property type="entry name" value="PPASE_MYOTUBULARIN"/>
    <property type="match status" value="1"/>
</dbReference>
<accession>A0A6A2ZI58</accession>
<feature type="binding site" evidence="2">
    <location>
        <begin position="179"/>
        <end position="185"/>
    </location>
    <ligand>
        <name>substrate</name>
    </ligand>
</feature>
<sequence>MATNASDEEVIQASTFRARCRIPVVSWCHPGTGAVLARSSQPFVGLMMNMRRKLYIADARPRKNALANGAMGGDSESSSNYFQSEVVFFGIDNIHAMRESFARLRDYLDTHGAASSDGMSSFLRHGGWTWGGGNLSSMSASVSTLGDSGWLVHVQSVLAGSAWIAGRIALESASVLVHCSDGWDRTSQLVSLANLMLDPYYRTFAGFQALVEKDWLAFGHPFADRIGLPSMSGTSFDLTRQSSTGSISSSPARQSSGSFTPQASNSSHAQNNYSPIFLQLHMLRFFLLFSH</sequence>
<dbReference type="InterPro" id="IPR016130">
    <property type="entry name" value="Tyr_Pase_AS"/>
</dbReference>
<dbReference type="InterPro" id="IPR029021">
    <property type="entry name" value="Prot-tyrosine_phosphatase-like"/>
</dbReference>
<feature type="region of interest" description="Disordered" evidence="3">
    <location>
        <begin position="237"/>
        <end position="266"/>
    </location>
</feature>
<dbReference type="Pfam" id="PF06602">
    <property type="entry name" value="Myotub-related"/>
    <property type="match status" value="2"/>
</dbReference>
<organism evidence="5 6">
    <name type="scientific">Hibiscus syriacus</name>
    <name type="common">Rose of Sharon</name>
    <dbReference type="NCBI Taxonomy" id="106335"/>
    <lineage>
        <taxon>Eukaryota</taxon>
        <taxon>Viridiplantae</taxon>
        <taxon>Streptophyta</taxon>
        <taxon>Embryophyta</taxon>
        <taxon>Tracheophyta</taxon>
        <taxon>Spermatophyta</taxon>
        <taxon>Magnoliopsida</taxon>
        <taxon>eudicotyledons</taxon>
        <taxon>Gunneridae</taxon>
        <taxon>Pentapetalae</taxon>
        <taxon>rosids</taxon>
        <taxon>malvids</taxon>
        <taxon>Malvales</taxon>
        <taxon>Malvaceae</taxon>
        <taxon>Malvoideae</taxon>
        <taxon>Hibiscus</taxon>
    </lineage>
</organism>
<keyword evidence="6" id="KW-1185">Reference proteome</keyword>
<evidence type="ECO:0000256" key="2">
    <source>
        <dbReference type="PIRSR" id="PIRSR630564-2"/>
    </source>
</evidence>
<feature type="domain" description="Myotubularin phosphatase" evidence="4">
    <location>
        <begin position="1"/>
        <end position="291"/>
    </location>
</feature>
<dbReference type="PANTHER" id="PTHR10807">
    <property type="entry name" value="MYOTUBULARIN-RELATED"/>
    <property type="match status" value="1"/>
</dbReference>